<dbReference type="EMBL" id="CAMXCT020001186">
    <property type="protein sequence ID" value="CAL1141009.1"/>
    <property type="molecule type" value="Genomic_DNA"/>
</dbReference>
<feature type="region of interest" description="Disordered" evidence="1">
    <location>
        <begin position="132"/>
        <end position="171"/>
    </location>
</feature>
<organism evidence="2">
    <name type="scientific">Cladocopium goreaui</name>
    <dbReference type="NCBI Taxonomy" id="2562237"/>
    <lineage>
        <taxon>Eukaryota</taxon>
        <taxon>Sar</taxon>
        <taxon>Alveolata</taxon>
        <taxon>Dinophyceae</taxon>
        <taxon>Suessiales</taxon>
        <taxon>Symbiodiniaceae</taxon>
        <taxon>Cladocopium</taxon>
    </lineage>
</organism>
<comment type="caution">
    <text evidence="2">The sequence shown here is derived from an EMBL/GenBank/DDBJ whole genome shotgun (WGS) entry which is preliminary data.</text>
</comment>
<dbReference type="EMBL" id="CAMXCT010001186">
    <property type="protein sequence ID" value="CAI3987634.1"/>
    <property type="molecule type" value="Genomic_DNA"/>
</dbReference>
<accession>A0A9P1FS82</accession>
<dbReference type="EMBL" id="CAMXCT030001186">
    <property type="protein sequence ID" value="CAL4774946.1"/>
    <property type="molecule type" value="Genomic_DNA"/>
</dbReference>
<proteinExistence type="predicted"/>
<dbReference type="OrthoDB" id="10525767at2759"/>
<reference evidence="2" key="1">
    <citation type="submission" date="2022-10" db="EMBL/GenBank/DDBJ databases">
        <authorList>
            <person name="Chen Y."/>
            <person name="Dougan E. K."/>
            <person name="Chan C."/>
            <person name="Rhodes N."/>
            <person name="Thang M."/>
        </authorList>
    </citation>
    <scope>NUCLEOTIDE SEQUENCE</scope>
</reference>
<reference evidence="3" key="2">
    <citation type="submission" date="2024-04" db="EMBL/GenBank/DDBJ databases">
        <authorList>
            <person name="Chen Y."/>
            <person name="Shah S."/>
            <person name="Dougan E. K."/>
            <person name="Thang M."/>
            <person name="Chan C."/>
        </authorList>
    </citation>
    <scope>NUCLEOTIDE SEQUENCE [LARGE SCALE GENOMIC DNA]</scope>
</reference>
<evidence type="ECO:0000313" key="4">
    <source>
        <dbReference type="Proteomes" id="UP001152797"/>
    </source>
</evidence>
<dbReference type="AlphaFoldDB" id="A0A9P1FS82"/>
<evidence type="ECO:0000313" key="3">
    <source>
        <dbReference type="EMBL" id="CAL1141009.1"/>
    </source>
</evidence>
<dbReference type="Proteomes" id="UP001152797">
    <property type="component" value="Unassembled WGS sequence"/>
</dbReference>
<evidence type="ECO:0000313" key="2">
    <source>
        <dbReference type="EMBL" id="CAI3987634.1"/>
    </source>
</evidence>
<sequence length="171" mass="18916">MAWDMPKRRLFEDVAAKGQLVEDTVLLSIEAELPAGLPTARELLHWGAQDRSPQEHAQYSDLAVMCKDRLIQRGRGARVLLDSPGGNAKVQLSDGATCEVFPYSKPTAEGVVAILKMPPGNDILEIRYRSDESVEVRSKGTTSPRTVRRPRTSDWLRETGGWHIQAPGPSK</sequence>
<evidence type="ECO:0000256" key="1">
    <source>
        <dbReference type="SAM" id="MobiDB-lite"/>
    </source>
</evidence>
<gene>
    <name evidence="2" type="ORF">C1SCF055_LOCUS14889</name>
</gene>
<keyword evidence="4" id="KW-1185">Reference proteome</keyword>
<name>A0A9P1FS82_9DINO</name>
<protein>
    <submittedName>
        <fullName evidence="2">Uncharacterized protein</fullName>
    </submittedName>
</protein>